<dbReference type="HOGENOM" id="CLU_115532_0_0_1"/>
<feature type="compositionally biased region" description="Low complexity" evidence="3">
    <location>
        <begin position="23"/>
        <end position="35"/>
    </location>
</feature>
<dbReference type="EMBL" id="KN822009">
    <property type="protein sequence ID" value="KIM68553.1"/>
    <property type="molecule type" value="Genomic_DNA"/>
</dbReference>
<gene>
    <name evidence="5" type="ORF">SCLCIDRAFT_20456</name>
</gene>
<dbReference type="GO" id="GO:0006397">
    <property type="term" value="P:mRNA processing"/>
    <property type="evidence" value="ECO:0007669"/>
    <property type="project" value="UniProtKB-KW"/>
</dbReference>
<organism evidence="5 6">
    <name type="scientific">Scleroderma citrinum Foug A</name>
    <dbReference type="NCBI Taxonomy" id="1036808"/>
    <lineage>
        <taxon>Eukaryota</taxon>
        <taxon>Fungi</taxon>
        <taxon>Dikarya</taxon>
        <taxon>Basidiomycota</taxon>
        <taxon>Agaricomycotina</taxon>
        <taxon>Agaricomycetes</taxon>
        <taxon>Agaricomycetidae</taxon>
        <taxon>Boletales</taxon>
        <taxon>Sclerodermatineae</taxon>
        <taxon>Sclerodermataceae</taxon>
        <taxon>Scleroderma</taxon>
    </lineage>
</organism>
<dbReference type="SUPFAM" id="SSF57756">
    <property type="entry name" value="Retrovirus zinc finger-like domains"/>
    <property type="match status" value="1"/>
</dbReference>
<evidence type="ECO:0000256" key="2">
    <source>
        <dbReference type="PROSITE-ProRule" id="PRU00047"/>
    </source>
</evidence>
<keyword evidence="2" id="KW-0479">Metal-binding</keyword>
<evidence type="ECO:0000259" key="4">
    <source>
        <dbReference type="PROSITE" id="PS50158"/>
    </source>
</evidence>
<evidence type="ECO:0000256" key="1">
    <source>
        <dbReference type="ARBA" id="ARBA00022664"/>
    </source>
</evidence>
<dbReference type="GO" id="GO:0003676">
    <property type="term" value="F:nucleic acid binding"/>
    <property type="evidence" value="ECO:0007669"/>
    <property type="project" value="InterPro"/>
</dbReference>
<evidence type="ECO:0000256" key="3">
    <source>
        <dbReference type="SAM" id="MobiDB-lite"/>
    </source>
</evidence>
<feature type="compositionally biased region" description="Polar residues" evidence="3">
    <location>
        <begin position="1"/>
        <end position="16"/>
    </location>
</feature>
<keyword evidence="6" id="KW-1185">Reference proteome</keyword>
<dbReference type="Gene3D" id="4.10.60.10">
    <property type="entry name" value="Zinc finger, CCHC-type"/>
    <property type="match status" value="1"/>
</dbReference>
<dbReference type="GO" id="GO:0008270">
    <property type="term" value="F:zinc ion binding"/>
    <property type="evidence" value="ECO:0007669"/>
    <property type="project" value="UniProtKB-KW"/>
</dbReference>
<keyword evidence="2" id="KW-0863">Zinc-finger</keyword>
<protein>
    <recommendedName>
        <fullName evidence="4">CCHC-type domain-containing protein</fullName>
    </recommendedName>
</protein>
<dbReference type="InParanoid" id="A0A0C3A4F3"/>
<dbReference type="InterPro" id="IPR036875">
    <property type="entry name" value="Znf_CCHC_sf"/>
</dbReference>
<keyword evidence="2" id="KW-0862">Zinc</keyword>
<dbReference type="OrthoDB" id="5552562at2759"/>
<sequence>MTTKPSNSGGTLTSKTGNEKSKSSNSAIPSPSKTSFSGSLKPDLIDKLGKDGKLTAAERKRRLDNNLCMFCGGTGHFTDKCPKKSSKAKAHAAATEKSAESRKSDSNSGASPESKKGAPEEARLNMSTLSNPNSLMPYVSFLSYNIPQLRALVDSGSTHCFIDS</sequence>
<proteinExistence type="predicted"/>
<keyword evidence="1" id="KW-0507">mRNA processing</keyword>
<feature type="domain" description="CCHC-type" evidence="4">
    <location>
        <begin position="68"/>
        <end position="83"/>
    </location>
</feature>
<feature type="compositionally biased region" description="Basic and acidic residues" evidence="3">
    <location>
        <begin position="113"/>
        <end position="123"/>
    </location>
</feature>
<evidence type="ECO:0000313" key="5">
    <source>
        <dbReference type="EMBL" id="KIM68553.1"/>
    </source>
</evidence>
<reference evidence="5 6" key="1">
    <citation type="submission" date="2014-04" db="EMBL/GenBank/DDBJ databases">
        <authorList>
            <consortium name="DOE Joint Genome Institute"/>
            <person name="Kuo A."/>
            <person name="Kohler A."/>
            <person name="Nagy L.G."/>
            <person name="Floudas D."/>
            <person name="Copeland A."/>
            <person name="Barry K.W."/>
            <person name="Cichocki N."/>
            <person name="Veneault-Fourrey C."/>
            <person name="LaButti K."/>
            <person name="Lindquist E.A."/>
            <person name="Lipzen A."/>
            <person name="Lundell T."/>
            <person name="Morin E."/>
            <person name="Murat C."/>
            <person name="Sun H."/>
            <person name="Tunlid A."/>
            <person name="Henrissat B."/>
            <person name="Grigoriev I.V."/>
            <person name="Hibbett D.S."/>
            <person name="Martin F."/>
            <person name="Nordberg H.P."/>
            <person name="Cantor M.N."/>
            <person name="Hua S.X."/>
        </authorList>
    </citation>
    <scope>NUCLEOTIDE SEQUENCE [LARGE SCALE GENOMIC DNA]</scope>
    <source>
        <strain evidence="5 6">Foug A</strain>
    </source>
</reference>
<accession>A0A0C3A4F3</accession>
<dbReference type="PROSITE" id="PS50158">
    <property type="entry name" value="ZF_CCHC"/>
    <property type="match status" value="1"/>
</dbReference>
<dbReference type="Proteomes" id="UP000053989">
    <property type="component" value="Unassembled WGS sequence"/>
</dbReference>
<dbReference type="STRING" id="1036808.A0A0C3A4F3"/>
<dbReference type="AlphaFoldDB" id="A0A0C3A4F3"/>
<evidence type="ECO:0000313" key="6">
    <source>
        <dbReference type="Proteomes" id="UP000053989"/>
    </source>
</evidence>
<reference evidence="6" key="2">
    <citation type="submission" date="2015-01" db="EMBL/GenBank/DDBJ databases">
        <title>Evolutionary Origins and Diversification of the Mycorrhizal Mutualists.</title>
        <authorList>
            <consortium name="DOE Joint Genome Institute"/>
            <consortium name="Mycorrhizal Genomics Consortium"/>
            <person name="Kohler A."/>
            <person name="Kuo A."/>
            <person name="Nagy L.G."/>
            <person name="Floudas D."/>
            <person name="Copeland A."/>
            <person name="Barry K.W."/>
            <person name="Cichocki N."/>
            <person name="Veneault-Fourrey C."/>
            <person name="LaButti K."/>
            <person name="Lindquist E.A."/>
            <person name="Lipzen A."/>
            <person name="Lundell T."/>
            <person name="Morin E."/>
            <person name="Murat C."/>
            <person name="Riley R."/>
            <person name="Ohm R."/>
            <person name="Sun H."/>
            <person name="Tunlid A."/>
            <person name="Henrissat B."/>
            <person name="Grigoriev I.V."/>
            <person name="Hibbett D.S."/>
            <person name="Martin F."/>
        </authorList>
    </citation>
    <scope>NUCLEOTIDE SEQUENCE [LARGE SCALE GENOMIC DNA]</scope>
    <source>
        <strain evidence="6">Foug A</strain>
    </source>
</reference>
<name>A0A0C3A4F3_9AGAM</name>
<feature type="region of interest" description="Disordered" evidence="3">
    <location>
        <begin position="74"/>
        <end position="129"/>
    </location>
</feature>
<dbReference type="InterPro" id="IPR001878">
    <property type="entry name" value="Znf_CCHC"/>
</dbReference>
<feature type="region of interest" description="Disordered" evidence="3">
    <location>
        <begin position="1"/>
        <end position="50"/>
    </location>
</feature>